<evidence type="ECO:0000313" key="4">
    <source>
        <dbReference type="Proteomes" id="UP001501456"/>
    </source>
</evidence>
<dbReference type="NCBIfam" id="TIGR04183">
    <property type="entry name" value="Por_Secre_tail"/>
    <property type="match status" value="1"/>
</dbReference>
<dbReference type="EMBL" id="BAABBI010000001">
    <property type="protein sequence ID" value="GAA3783261.1"/>
    <property type="molecule type" value="Genomic_DNA"/>
</dbReference>
<dbReference type="InterPro" id="IPR015943">
    <property type="entry name" value="WD40/YVTN_repeat-like_dom_sf"/>
</dbReference>
<feature type="domain" description="Secretion system C-terminal sorting" evidence="2">
    <location>
        <begin position="692"/>
        <end position="760"/>
    </location>
</feature>
<evidence type="ECO:0000256" key="1">
    <source>
        <dbReference type="ARBA" id="ARBA00022729"/>
    </source>
</evidence>
<dbReference type="Proteomes" id="UP001501456">
    <property type="component" value="Unassembled WGS sequence"/>
</dbReference>
<dbReference type="PANTHER" id="PTHR12106:SF27">
    <property type="entry name" value="SORTILIN-RELATED RECEPTOR"/>
    <property type="match status" value="1"/>
</dbReference>
<evidence type="ECO:0000259" key="2">
    <source>
        <dbReference type="Pfam" id="PF18962"/>
    </source>
</evidence>
<dbReference type="PANTHER" id="PTHR12106">
    <property type="entry name" value="SORTILIN RELATED"/>
    <property type="match status" value="1"/>
</dbReference>
<gene>
    <name evidence="3" type="ORF">GCM10022271_14480</name>
</gene>
<accession>A0ABP7H4Y6</accession>
<evidence type="ECO:0000313" key="3">
    <source>
        <dbReference type="EMBL" id="GAA3783261.1"/>
    </source>
</evidence>
<dbReference type="InterPro" id="IPR026444">
    <property type="entry name" value="Secre_tail"/>
</dbReference>
<keyword evidence="4" id="KW-1185">Reference proteome</keyword>
<name>A0ABP7H4Y6_9FLAO</name>
<protein>
    <recommendedName>
        <fullName evidence="2">Secretion system C-terminal sorting domain-containing protein</fullName>
    </recommendedName>
</protein>
<proteinExistence type="predicted"/>
<keyword evidence="1" id="KW-0732">Signal</keyword>
<dbReference type="InterPro" id="IPR050310">
    <property type="entry name" value="VPS10-sortilin"/>
</dbReference>
<sequence>MSFAQIEYEGSDNFGRIFDLIYDPATPNKIYAISGVNHIVVSENNGESWDILYTLPVGINRPLPPDASIRYLKLMPDGLGLSFAVYQTAGYDGAIMVYDLSSQSITKNIALPNQNLRGFVWDYDFYQQDDDVLIVDTIYRDQFDIMYGMTFFTSDGGANWNAIYDTTNNSNVFINKVKISPNNPDKLFLSRGFGNQDIDGGLLVSEDGGQTWVEKLEGVILGPIAFDPTNNDNILLGTGMSFGFSQENLYKSTDGGNTFSVVNMNWAEGILNEITYIKYNPLNPLEILVLEENEIVTSVDGGNTWQQNLYLNDNPESYYYGQKVSFNPFDEDEMVITGNYVPLISSDYGQTVSWIRTPYFSSTGNMDVFNDGSNINLYYSAQFGYVHRDVTTGVETAYEILPLNMATNNLGITQIADKTQVDRVFTFNSSFIGSNLYVSNDNGATKSMLISLFANKLTGLAAYPNEDDTILVAFGGFSGAETVLKKINFSDMSNIEEANINLPAYDFINDILISESGKIVLSIGAEMYSSEDNGLTWENHSSGLEDLILNYDLIYDIDNNPLNVNEWAIATTKGIFISTDGGEHWEQKTTSVTHKISFSTEVNGHMAASTHTSTSSLASDFQLYFSINSGETWETITNQQLLHTLGKSSAFIFDGNSVKAYIGSFDLGLMTYTIDLEALSIPDVSNNQNLKVFPNPTNDILNIKLKEGIISNIALFDIDGREVLSADRLNKLSMKHLSPGIYVLRIRTKNKNEVYIKKIILE</sequence>
<dbReference type="SUPFAM" id="SSF110296">
    <property type="entry name" value="Oligoxyloglucan reducing end-specific cellobiohydrolase"/>
    <property type="match status" value="2"/>
</dbReference>
<comment type="caution">
    <text evidence="3">The sequence shown here is derived from an EMBL/GenBank/DDBJ whole genome shotgun (WGS) entry which is preliminary data.</text>
</comment>
<organism evidence="3 4">
    <name type="scientific">Corallibacter vietnamensis</name>
    <dbReference type="NCBI Taxonomy" id="904130"/>
    <lineage>
        <taxon>Bacteria</taxon>
        <taxon>Pseudomonadati</taxon>
        <taxon>Bacteroidota</taxon>
        <taxon>Flavobacteriia</taxon>
        <taxon>Flavobacteriales</taxon>
        <taxon>Flavobacteriaceae</taxon>
        <taxon>Corallibacter</taxon>
    </lineage>
</organism>
<dbReference type="Pfam" id="PF18962">
    <property type="entry name" value="Por_Secre_tail"/>
    <property type="match status" value="1"/>
</dbReference>
<reference evidence="4" key="1">
    <citation type="journal article" date="2019" name="Int. J. Syst. Evol. Microbiol.">
        <title>The Global Catalogue of Microorganisms (GCM) 10K type strain sequencing project: providing services to taxonomists for standard genome sequencing and annotation.</title>
        <authorList>
            <consortium name="The Broad Institute Genomics Platform"/>
            <consortium name="The Broad Institute Genome Sequencing Center for Infectious Disease"/>
            <person name="Wu L."/>
            <person name="Ma J."/>
        </authorList>
    </citation>
    <scope>NUCLEOTIDE SEQUENCE [LARGE SCALE GENOMIC DNA]</scope>
    <source>
        <strain evidence="4">JCM 17525</strain>
    </source>
</reference>
<dbReference type="Gene3D" id="2.130.10.10">
    <property type="entry name" value="YVTN repeat-like/Quinoprotein amine dehydrogenase"/>
    <property type="match status" value="3"/>
</dbReference>